<evidence type="ECO:0000313" key="1">
    <source>
        <dbReference type="EMBL" id="GFR91473.1"/>
    </source>
</evidence>
<gene>
    <name evidence="1" type="ORF">ElyMa_006176900</name>
</gene>
<comment type="caution">
    <text evidence="1">The sequence shown here is derived from an EMBL/GenBank/DDBJ whole genome shotgun (WGS) entry which is preliminary data.</text>
</comment>
<protein>
    <submittedName>
        <fullName evidence="1">Uncharacterized protein</fullName>
    </submittedName>
</protein>
<sequence>MREDYRELLDTIYVCPGGDGLARTHHGETRKQHKAALQWNSYRQRTTWRRLIEKIWKEVDFLGKKSREEPKIEESGVRCLRSISSYWVKRLR</sequence>
<evidence type="ECO:0000313" key="2">
    <source>
        <dbReference type="Proteomes" id="UP000762676"/>
    </source>
</evidence>
<dbReference type="Proteomes" id="UP000762676">
    <property type="component" value="Unassembled WGS sequence"/>
</dbReference>
<organism evidence="1 2">
    <name type="scientific">Elysia marginata</name>
    <dbReference type="NCBI Taxonomy" id="1093978"/>
    <lineage>
        <taxon>Eukaryota</taxon>
        <taxon>Metazoa</taxon>
        <taxon>Spiralia</taxon>
        <taxon>Lophotrochozoa</taxon>
        <taxon>Mollusca</taxon>
        <taxon>Gastropoda</taxon>
        <taxon>Heterobranchia</taxon>
        <taxon>Euthyneura</taxon>
        <taxon>Panpulmonata</taxon>
        <taxon>Sacoglossa</taxon>
        <taxon>Placobranchoidea</taxon>
        <taxon>Plakobranchidae</taxon>
        <taxon>Elysia</taxon>
    </lineage>
</organism>
<dbReference type="AlphaFoldDB" id="A0AAV4H362"/>
<name>A0AAV4H362_9GAST</name>
<proteinExistence type="predicted"/>
<reference evidence="1 2" key="1">
    <citation type="journal article" date="2021" name="Elife">
        <title>Chloroplast acquisition without the gene transfer in kleptoplastic sea slugs, Plakobranchus ocellatus.</title>
        <authorList>
            <person name="Maeda T."/>
            <person name="Takahashi S."/>
            <person name="Yoshida T."/>
            <person name="Shimamura S."/>
            <person name="Takaki Y."/>
            <person name="Nagai Y."/>
            <person name="Toyoda A."/>
            <person name="Suzuki Y."/>
            <person name="Arimoto A."/>
            <person name="Ishii H."/>
            <person name="Satoh N."/>
            <person name="Nishiyama T."/>
            <person name="Hasebe M."/>
            <person name="Maruyama T."/>
            <person name="Minagawa J."/>
            <person name="Obokata J."/>
            <person name="Shigenobu S."/>
        </authorList>
    </citation>
    <scope>NUCLEOTIDE SEQUENCE [LARGE SCALE GENOMIC DNA]</scope>
</reference>
<keyword evidence="2" id="KW-1185">Reference proteome</keyword>
<accession>A0AAV4H362</accession>
<dbReference type="EMBL" id="BMAT01012393">
    <property type="protein sequence ID" value="GFR91473.1"/>
    <property type="molecule type" value="Genomic_DNA"/>
</dbReference>